<feature type="coiled-coil region" evidence="1">
    <location>
        <begin position="131"/>
        <end position="166"/>
    </location>
</feature>
<feature type="region of interest" description="Disordered" evidence="2">
    <location>
        <begin position="623"/>
        <end position="643"/>
    </location>
</feature>
<gene>
    <name evidence="3" type="ORF">ECRASSUSDP1_LOCUS26455</name>
</gene>
<proteinExistence type="predicted"/>
<evidence type="ECO:0000313" key="4">
    <source>
        <dbReference type="Proteomes" id="UP001295684"/>
    </source>
</evidence>
<keyword evidence="4" id="KW-1185">Reference proteome</keyword>
<comment type="caution">
    <text evidence="3">The sequence shown here is derived from an EMBL/GenBank/DDBJ whole genome shotgun (WGS) entry which is preliminary data.</text>
</comment>
<dbReference type="EMBL" id="CAMPGE010027266">
    <property type="protein sequence ID" value="CAI2384915.1"/>
    <property type="molecule type" value="Genomic_DNA"/>
</dbReference>
<feature type="coiled-coil region" evidence="1">
    <location>
        <begin position="242"/>
        <end position="307"/>
    </location>
</feature>
<reference evidence="3" key="1">
    <citation type="submission" date="2023-07" db="EMBL/GenBank/DDBJ databases">
        <authorList>
            <consortium name="AG Swart"/>
            <person name="Singh M."/>
            <person name="Singh A."/>
            <person name="Seah K."/>
            <person name="Emmerich C."/>
        </authorList>
    </citation>
    <scope>NUCLEOTIDE SEQUENCE</scope>
    <source>
        <strain evidence="3">DP1</strain>
    </source>
</reference>
<dbReference type="Proteomes" id="UP001295684">
    <property type="component" value="Unassembled WGS sequence"/>
</dbReference>
<evidence type="ECO:0000256" key="2">
    <source>
        <dbReference type="SAM" id="MobiDB-lite"/>
    </source>
</evidence>
<evidence type="ECO:0000256" key="1">
    <source>
        <dbReference type="SAM" id="Coils"/>
    </source>
</evidence>
<dbReference type="AlphaFoldDB" id="A0AAD1Y502"/>
<name>A0AAD1Y502_EUPCR</name>
<organism evidence="3 4">
    <name type="scientific">Euplotes crassus</name>
    <dbReference type="NCBI Taxonomy" id="5936"/>
    <lineage>
        <taxon>Eukaryota</taxon>
        <taxon>Sar</taxon>
        <taxon>Alveolata</taxon>
        <taxon>Ciliophora</taxon>
        <taxon>Intramacronucleata</taxon>
        <taxon>Spirotrichea</taxon>
        <taxon>Hypotrichia</taxon>
        <taxon>Euplotida</taxon>
        <taxon>Euplotidae</taxon>
        <taxon>Moneuplotes</taxon>
    </lineage>
</organism>
<keyword evidence="1" id="KW-0175">Coiled coil</keyword>
<protein>
    <submittedName>
        <fullName evidence="3">Uncharacterized protein</fullName>
    </submittedName>
</protein>
<feature type="region of interest" description="Disordered" evidence="2">
    <location>
        <begin position="411"/>
        <end position="436"/>
    </location>
</feature>
<evidence type="ECO:0000313" key="3">
    <source>
        <dbReference type="EMBL" id="CAI2384915.1"/>
    </source>
</evidence>
<accession>A0AAD1Y502</accession>
<sequence>MNGQSQITALQSKLRTSEANFDKEKALLEQKVKLMKIELAEVTEREKSQCKMYEMMLGALKSKNDRSYNEELLKKLASNKTGQSEEAQVLMSKYSESTVKLEEILNCIKSGKNEDSFLKIIKLKEDHGKHIKNLKNDYENQISDIKQIHKEETKKLLDRIKELENKAVFPEVCEIDLSSALTGLNTSCANDYGTHRSGRLNTKENSKGKERMTSLEICDVATHSKSKNKANFLPIKNIKNNLRCGKVSLEEYEKLKKKLEKQKGLIANQKINEKKLKSDNTMLSHKIQSLNKEINELKHRLNKLIKVDKKMTSSKKKNRLGSHMSRGVKNAFETKKLFGNRKLSHACKSPKMKKVLSNRALIESRVGNAFGRRETLDINKSGSLLNLGLHEDKNHRISEITNIMTSDEDISSNYVPKNDRSVTQNSSRNKLGRCGSTQNQIARKKLAESKSCNCSELYQDQQIMRSNYNTTSSQATPQQFGNSCTHNCDPVRQSMENELMNHVSNAVSSFLSMHEAKARHARGNSKSDIGFTNPGDYGQLECTNEYENEYIDTTLQSRDNHHLGNNVLTEYNGCNNDRKRGQHSTTRKKQACFHQNNLKGQYSIDQSLYNTETQAEIFSNDMNKRHNSKPKHNEMFGQRSFSSRGPVISSHLMGLNKLMKRKVSPIQRDEVDRLLTSGNSIFESCESQNKFQYCVKQSLQEEDDEESNLLHPCEESLKETSNEMMTLTIDEGLQDNPPGDSTGSEDDQQMDENIEMERIAKMNFYAFKSIDKEGIVGMCQDIKKNKSPNTKSQLPTRAESGMSSKYKSFLNKSVNDCGNLMISNSLLKPKDTNSTREQLHYIDVPFSKRPQL</sequence>